<dbReference type="GO" id="GO:0005975">
    <property type="term" value="P:carbohydrate metabolic process"/>
    <property type="evidence" value="ECO:0007669"/>
    <property type="project" value="InterPro"/>
</dbReference>
<keyword evidence="3" id="KW-1185">Reference proteome</keyword>
<accession>A0AAP2DI14</accession>
<feature type="signal peptide" evidence="1">
    <location>
        <begin position="1"/>
        <end position="20"/>
    </location>
</feature>
<evidence type="ECO:0000256" key="1">
    <source>
        <dbReference type="SAM" id="SignalP"/>
    </source>
</evidence>
<sequence>MPCFVVVLLWSTACSVQSPAAIDRFALVTRHNVVLTAPDTLGALSVGNGEFAFTVDVSGLQSFPEAYALGIPLGTQAQWGWHSMPGSGRYSLQDVARVYSSCDGTEAPYAVQQRDGRAGEATESLRANPHRLHLGRVGLVLLQADGTPAPLTALKDVHQELDLWTGEIESIYTLDDVPVRVLLYGDPETDGIAVRIESSLVEQQRLRVTLDFPYGQTCHVCSGDNWDEPGKHRSDLQEHSDRHALIRRTLDTTVYYTRVDWTTPARITSGAPHHVELIPSQGRMLDFAVAFTKEKPTRGLRFTDTQQRSVQGWRDFWTQGAAVDFSACTDPRARELERRVVLSQYLTRIQCAGSLPPQETGLTMNSWYGKFHLEMHWWHATHFALWGRPALMEKSLAWYNVAMPAAQTTARWQGYRGARWQKMTDPAGRESPSGVGAFILWQQPHPLYLAELAYRLRPDDTTLLRYRDIVFQTADFMASFARRRDGAYHLCHPLIPAQEIFPAAETDDPAYELQYWHYGLTVAQAWRERLGLPPDMLWAAVLKDLAPLTIRDGLYLPNATTPTAYTDDQYRRDHPAVLGAFGMLPGNARMDTAVMGRTFENILRRWQWDTTWGWDYPMMAMTAARLHRPDDALRALLMDVPKNTYLANGHNYQDKRLRLYLPGNGGLLAAVAMMAAGWDGEPGDAPGFPQDGKWNVRWEGLRRMP</sequence>
<evidence type="ECO:0000313" key="2">
    <source>
        <dbReference type="EMBL" id="MBT1689757.1"/>
    </source>
</evidence>
<feature type="chain" id="PRO_5042902613" description="Glycoside hydrolase family 65" evidence="1">
    <location>
        <begin position="21"/>
        <end position="705"/>
    </location>
</feature>
<evidence type="ECO:0008006" key="4">
    <source>
        <dbReference type="Google" id="ProtNLM"/>
    </source>
</evidence>
<dbReference type="RefSeq" id="WP_254092980.1">
    <property type="nucleotide sequence ID" value="NZ_JAHESC010000047.1"/>
</dbReference>
<evidence type="ECO:0000313" key="3">
    <source>
        <dbReference type="Proteomes" id="UP001319180"/>
    </source>
</evidence>
<keyword evidence="1" id="KW-0732">Signal</keyword>
<gene>
    <name evidence="2" type="ORF">KK078_24560</name>
</gene>
<dbReference type="Proteomes" id="UP001319180">
    <property type="component" value="Unassembled WGS sequence"/>
</dbReference>
<comment type="caution">
    <text evidence="2">The sequence shown here is derived from an EMBL/GenBank/DDBJ whole genome shotgun (WGS) entry which is preliminary data.</text>
</comment>
<dbReference type="EMBL" id="JAHESC010000047">
    <property type="protein sequence ID" value="MBT1689757.1"/>
    <property type="molecule type" value="Genomic_DNA"/>
</dbReference>
<dbReference type="Gene3D" id="1.50.10.10">
    <property type="match status" value="1"/>
</dbReference>
<organism evidence="2 3">
    <name type="scientific">Dawidia soli</name>
    <dbReference type="NCBI Taxonomy" id="2782352"/>
    <lineage>
        <taxon>Bacteria</taxon>
        <taxon>Pseudomonadati</taxon>
        <taxon>Bacteroidota</taxon>
        <taxon>Cytophagia</taxon>
        <taxon>Cytophagales</taxon>
        <taxon>Chryseotaleaceae</taxon>
        <taxon>Dawidia</taxon>
    </lineage>
</organism>
<dbReference type="AlphaFoldDB" id="A0AAP2DI14"/>
<dbReference type="InterPro" id="IPR008928">
    <property type="entry name" value="6-hairpin_glycosidase_sf"/>
</dbReference>
<name>A0AAP2DI14_9BACT</name>
<protein>
    <recommendedName>
        <fullName evidence="4">Glycoside hydrolase family 65</fullName>
    </recommendedName>
</protein>
<dbReference type="InterPro" id="IPR012341">
    <property type="entry name" value="6hp_glycosidase-like_sf"/>
</dbReference>
<dbReference type="SUPFAM" id="SSF48208">
    <property type="entry name" value="Six-hairpin glycosidases"/>
    <property type="match status" value="1"/>
</dbReference>
<proteinExistence type="predicted"/>
<reference evidence="2 3" key="1">
    <citation type="submission" date="2021-05" db="EMBL/GenBank/DDBJ databases">
        <title>A Polyphasic approach of four new species of the genus Ohtaekwangia: Ohtaekwangia histidinii sp. nov., Ohtaekwangia cretensis sp. nov., Ohtaekwangia indiensis sp. nov., Ohtaekwangia reichenbachii sp. nov. from diverse environment.</title>
        <authorList>
            <person name="Octaviana S."/>
        </authorList>
    </citation>
    <scope>NUCLEOTIDE SEQUENCE [LARGE SCALE GENOMIC DNA]</scope>
    <source>
        <strain evidence="2 3">PWU37</strain>
    </source>
</reference>